<feature type="transmembrane region" description="Helical" evidence="10">
    <location>
        <begin position="37"/>
        <end position="55"/>
    </location>
</feature>
<feature type="transmembrane region" description="Helical" evidence="10">
    <location>
        <begin position="164"/>
        <end position="188"/>
    </location>
</feature>
<dbReference type="GO" id="GO:0005549">
    <property type="term" value="F:odorant binding"/>
    <property type="evidence" value="ECO:0007669"/>
    <property type="project" value="InterPro"/>
</dbReference>
<reference evidence="11" key="1">
    <citation type="submission" date="2020-08" db="EMBL/GenBank/DDBJ databases">
        <title>Genome sequencing and assembly of the red palm weevil Rhynchophorus ferrugineus.</title>
        <authorList>
            <person name="Dias G.B."/>
            <person name="Bergman C.M."/>
            <person name="Manee M."/>
        </authorList>
    </citation>
    <scope>NUCLEOTIDE SEQUENCE</scope>
    <source>
        <strain evidence="11">AA-2017</strain>
        <tissue evidence="11">Whole larva</tissue>
    </source>
</reference>
<dbReference type="Pfam" id="PF02949">
    <property type="entry name" value="7tm_6"/>
    <property type="match status" value="1"/>
</dbReference>
<evidence type="ECO:0000313" key="12">
    <source>
        <dbReference type="Proteomes" id="UP000625711"/>
    </source>
</evidence>
<keyword evidence="7 10" id="KW-0472">Membrane</keyword>
<dbReference type="Proteomes" id="UP000625711">
    <property type="component" value="Unassembled WGS sequence"/>
</dbReference>
<evidence type="ECO:0000256" key="9">
    <source>
        <dbReference type="ARBA" id="ARBA00023224"/>
    </source>
</evidence>
<keyword evidence="4 10" id="KW-0812">Transmembrane</keyword>
<comment type="caution">
    <text evidence="11">The sequence shown here is derived from an EMBL/GenBank/DDBJ whole genome shotgun (WGS) entry which is preliminary data.</text>
</comment>
<dbReference type="EMBL" id="JAACXV010005739">
    <property type="protein sequence ID" value="KAF7276735.1"/>
    <property type="molecule type" value="Genomic_DNA"/>
</dbReference>
<feature type="transmembrane region" description="Helical" evidence="10">
    <location>
        <begin position="67"/>
        <end position="88"/>
    </location>
</feature>
<dbReference type="GO" id="GO:0004984">
    <property type="term" value="F:olfactory receptor activity"/>
    <property type="evidence" value="ECO:0007669"/>
    <property type="project" value="InterPro"/>
</dbReference>
<evidence type="ECO:0000256" key="4">
    <source>
        <dbReference type="ARBA" id="ARBA00022692"/>
    </source>
</evidence>
<evidence type="ECO:0000256" key="10">
    <source>
        <dbReference type="SAM" id="Phobius"/>
    </source>
</evidence>
<dbReference type="GO" id="GO:0005886">
    <property type="term" value="C:plasma membrane"/>
    <property type="evidence" value="ECO:0007669"/>
    <property type="project" value="UniProtKB-SubCell"/>
</dbReference>
<keyword evidence="3" id="KW-0716">Sensory transduction</keyword>
<keyword evidence="6 10" id="KW-1133">Transmembrane helix</keyword>
<feature type="transmembrane region" description="Helical" evidence="10">
    <location>
        <begin position="126"/>
        <end position="144"/>
    </location>
</feature>
<organism evidence="11 12">
    <name type="scientific">Rhynchophorus ferrugineus</name>
    <name type="common">Red palm weevil</name>
    <name type="synonym">Curculio ferrugineus</name>
    <dbReference type="NCBI Taxonomy" id="354439"/>
    <lineage>
        <taxon>Eukaryota</taxon>
        <taxon>Metazoa</taxon>
        <taxon>Ecdysozoa</taxon>
        <taxon>Arthropoda</taxon>
        <taxon>Hexapoda</taxon>
        <taxon>Insecta</taxon>
        <taxon>Pterygota</taxon>
        <taxon>Neoptera</taxon>
        <taxon>Endopterygota</taxon>
        <taxon>Coleoptera</taxon>
        <taxon>Polyphaga</taxon>
        <taxon>Cucujiformia</taxon>
        <taxon>Curculionidae</taxon>
        <taxon>Dryophthorinae</taxon>
        <taxon>Rhynchophorus</taxon>
    </lineage>
</organism>
<dbReference type="InterPro" id="IPR004117">
    <property type="entry name" value="7tm6_olfct_rcpt"/>
</dbReference>
<dbReference type="AlphaFoldDB" id="A0A834MED0"/>
<dbReference type="OrthoDB" id="6604226at2759"/>
<comment type="subcellular location">
    <subcellularLocation>
        <location evidence="1">Cell membrane</location>
        <topology evidence="1">Multi-pass membrane protein</topology>
    </subcellularLocation>
</comment>
<keyword evidence="9" id="KW-0807">Transducer</keyword>
<protein>
    <recommendedName>
        <fullName evidence="13">Odorant receptor</fullName>
    </recommendedName>
</protein>
<evidence type="ECO:0008006" key="13">
    <source>
        <dbReference type="Google" id="ProtNLM"/>
    </source>
</evidence>
<evidence type="ECO:0000256" key="8">
    <source>
        <dbReference type="ARBA" id="ARBA00023170"/>
    </source>
</evidence>
<dbReference type="PANTHER" id="PTHR21137:SF35">
    <property type="entry name" value="ODORANT RECEPTOR 19A-RELATED"/>
    <property type="match status" value="1"/>
</dbReference>
<gene>
    <name evidence="11" type="ORF">GWI33_009873</name>
</gene>
<keyword evidence="5" id="KW-0552">Olfaction</keyword>
<evidence type="ECO:0000256" key="5">
    <source>
        <dbReference type="ARBA" id="ARBA00022725"/>
    </source>
</evidence>
<evidence type="ECO:0000256" key="3">
    <source>
        <dbReference type="ARBA" id="ARBA00022606"/>
    </source>
</evidence>
<keyword evidence="2" id="KW-1003">Cell membrane</keyword>
<evidence type="ECO:0000256" key="2">
    <source>
        <dbReference type="ARBA" id="ARBA00022475"/>
    </source>
</evidence>
<keyword evidence="12" id="KW-1185">Reference proteome</keyword>
<keyword evidence="8" id="KW-0675">Receptor</keyword>
<name>A0A834MED0_RHYFE</name>
<dbReference type="GO" id="GO:0007165">
    <property type="term" value="P:signal transduction"/>
    <property type="evidence" value="ECO:0007669"/>
    <property type="project" value="UniProtKB-KW"/>
</dbReference>
<proteinExistence type="predicted"/>
<sequence length="246" mass="29133">MEPLKWKNAFKTSQSLLTWCEVWILDKKRTWISNIKTTFFALATIIFDITLLMEMQLLFNRRDYEAISIHLATLSLYVGFTIKIIMFMRKTEQLRNLIELFDWPGLDDIPIQFQQNKTRSIMSSNFISRFYFITVSFNITLYLNRPLYSSYFEYPIEFSYPLPYWGKYCLISLQVFCVYYTVLVGIAFDLLHASLARTATELLDILCKTITSFKPVNKDNPEAEELKFLTNCAIKHRHIIRKVVFV</sequence>
<evidence type="ECO:0000256" key="6">
    <source>
        <dbReference type="ARBA" id="ARBA00022989"/>
    </source>
</evidence>
<accession>A0A834MED0</accession>
<dbReference type="PANTHER" id="PTHR21137">
    <property type="entry name" value="ODORANT RECEPTOR"/>
    <property type="match status" value="1"/>
</dbReference>
<evidence type="ECO:0000256" key="1">
    <source>
        <dbReference type="ARBA" id="ARBA00004651"/>
    </source>
</evidence>
<evidence type="ECO:0000256" key="7">
    <source>
        <dbReference type="ARBA" id="ARBA00023136"/>
    </source>
</evidence>
<evidence type="ECO:0000313" key="11">
    <source>
        <dbReference type="EMBL" id="KAF7276735.1"/>
    </source>
</evidence>